<proteinExistence type="predicted"/>
<gene>
    <name evidence="2" type="ORF">SAMN02745166_04633</name>
</gene>
<organism evidence="2 3">
    <name type="scientific">Prosthecobacter debontii</name>
    <dbReference type="NCBI Taxonomy" id="48467"/>
    <lineage>
        <taxon>Bacteria</taxon>
        <taxon>Pseudomonadati</taxon>
        <taxon>Verrucomicrobiota</taxon>
        <taxon>Verrucomicrobiia</taxon>
        <taxon>Verrucomicrobiales</taxon>
        <taxon>Verrucomicrobiaceae</taxon>
        <taxon>Prosthecobacter</taxon>
    </lineage>
</organism>
<keyword evidence="3" id="KW-1185">Reference proteome</keyword>
<dbReference type="OrthoDB" id="27509at2"/>
<dbReference type="RefSeq" id="WP_078815755.1">
    <property type="nucleotide sequence ID" value="NZ_FUYE01000022.1"/>
</dbReference>
<evidence type="ECO:0008006" key="4">
    <source>
        <dbReference type="Google" id="ProtNLM"/>
    </source>
</evidence>
<feature type="transmembrane region" description="Helical" evidence="1">
    <location>
        <begin position="46"/>
        <end position="66"/>
    </location>
</feature>
<dbReference type="Proteomes" id="UP000190774">
    <property type="component" value="Unassembled WGS sequence"/>
</dbReference>
<evidence type="ECO:0000256" key="1">
    <source>
        <dbReference type="SAM" id="Phobius"/>
    </source>
</evidence>
<reference evidence="3" key="1">
    <citation type="submission" date="2017-02" db="EMBL/GenBank/DDBJ databases">
        <authorList>
            <person name="Varghese N."/>
            <person name="Submissions S."/>
        </authorList>
    </citation>
    <scope>NUCLEOTIDE SEQUENCE [LARGE SCALE GENOMIC DNA]</scope>
    <source>
        <strain evidence="3">ATCC 700200</strain>
    </source>
</reference>
<dbReference type="EMBL" id="FUYE01000022">
    <property type="protein sequence ID" value="SKB07161.1"/>
    <property type="molecule type" value="Genomic_DNA"/>
</dbReference>
<keyword evidence="1" id="KW-0812">Transmembrane</keyword>
<evidence type="ECO:0000313" key="3">
    <source>
        <dbReference type="Proteomes" id="UP000190774"/>
    </source>
</evidence>
<protein>
    <recommendedName>
        <fullName evidence="4">DUF1772 domain-containing protein</fullName>
    </recommendedName>
</protein>
<sequence>MLLIHTFITWALVGLIWHVQIVQYPLFLEVGREAFERYHVGHCLRISFVVGPLILLESATAAWLLWQGETQPLFLASLGFIVLAWASTFFMQVPVHNRLTLEGWSEPLIRRLIRTNWLRTLAWTARGLMLAWLLLR</sequence>
<feature type="transmembrane region" description="Helical" evidence="1">
    <location>
        <begin position="73"/>
        <end position="96"/>
    </location>
</feature>
<name>A0A1T4Z0R6_9BACT</name>
<dbReference type="AlphaFoldDB" id="A0A1T4Z0R6"/>
<dbReference type="STRING" id="48467.SAMN02745166_04633"/>
<keyword evidence="1" id="KW-0472">Membrane</keyword>
<accession>A0A1T4Z0R6</accession>
<feature type="transmembrane region" description="Helical" evidence="1">
    <location>
        <begin position="7"/>
        <end position="26"/>
    </location>
</feature>
<keyword evidence="1" id="KW-1133">Transmembrane helix</keyword>
<evidence type="ECO:0000313" key="2">
    <source>
        <dbReference type="EMBL" id="SKB07161.1"/>
    </source>
</evidence>